<dbReference type="GO" id="GO:0016757">
    <property type="term" value="F:glycosyltransferase activity"/>
    <property type="evidence" value="ECO:0007669"/>
    <property type="project" value="UniProtKB-KW"/>
</dbReference>
<dbReference type="Proteomes" id="UP000321379">
    <property type="component" value="Unassembled WGS sequence"/>
</dbReference>
<dbReference type="InterPro" id="IPR001173">
    <property type="entry name" value="Glyco_trans_2-like"/>
</dbReference>
<dbReference type="InterPro" id="IPR029044">
    <property type="entry name" value="Nucleotide-diphossugar_trans"/>
</dbReference>
<keyword evidence="9" id="KW-1185">Reference proteome</keyword>
<gene>
    <name evidence="8" type="ORF">FVP33_17355</name>
</gene>
<dbReference type="InterPro" id="IPR055050">
    <property type="entry name" value="WsaF_C"/>
</dbReference>
<comment type="similarity">
    <text evidence="2">Belongs to the glycosyltransferase 2 family.</text>
</comment>
<evidence type="ECO:0000256" key="4">
    <source>
        <dbReference type="ARBA" id="ARBA00022679"/>
    </source>
</evidence>
<evidence type="ECO:0000259" key="5">
    <source>
        <dbReference type="Pfam" id="PF00535"/>
    </source>
</evidence>
<dbReference type="PANTHER" id="PTHR43179:SF12">
    <property type="entry name" value="GALACTOFURANOSYLTRANSFERASE GLFT2"/>
    <property type="match status" value="1"/>
</dbReference>
<evidence type="ECO:0000256" key="3">
    <source>
        <dbReference type="ARBA" id="ARBA00022676"/>
    </source>
</evidence>
<dbReference type="AlphaFoldDB" id="A0A5C8UKF5"/>
<dbReference type="GO" id="GO:0030247">
    <property type="term" value="F:polysaccharide binding"/>
    <property type="evidence" value="ECO:0007669"/>
    <property type="project" value="InterPro"/>
</dbReference>
<dbReference type="Pfam" id="PF22772">
    <property type="entry name" value="WsaF_C"/>
    <property type="match status" value="1"/>
</dbReference>
<feature type="domain" description="Glycosyltransferase 2-like" evidence="5">
    <location>
        <begin position="297"/>
        <end position="421"/>
    </location>
</feature>
<evidence type="ECO:0000256" key="1">
    <source>
        <dbReference type="ARBA" id="ARBA00004776"/>
    </source>
</evidence>
<dbReference type="Pfam" id="PF00535">
    <property type="entry name" value="Glycos_transf_2"/>
    <property type="match status" value="1"/>
</dbReference>
<dbReference type="EMBL" id="VRMG01000015">
    <property type="protein sequence ID" value="TXN28244.1"/>
    <property type="molecule type" value="Genomic_DNA"/>
</dbReference>
<evidence type="ECO:0000259" key="6">
    <source>
        <dbReference type="Pfam" id="PF21374"/>
    </source>
</evidence>
<dbReference type="SUPFAM" id="SSF53756">
    <property type="entry name" value="UDP-Glycosyltransferase/glycogen phosphorylase"/>
    <property type="match status" value="1"/>
</dbReference>
<dbReference type="SUPFAM" id="SSF53448">
    <property type="entry name" value="Nucleotide-diphospho-sugar transferases"/>
    <property type="match status" value="1"/>
</dbReference>
<dbReference type="Pfam" id="PF21374">
    <property type="entry name" value="WsaF_N"/>
    <property type="match status" value="1"/>
</dbReference>
<accession>A0A5C8UKF5</accession>
<comment type="pathway">
    <text evidence="1">Cell wall biogenesis; cell wall polysaccharide biosynthesis.</text>
</comment>
<dbReference type="Gene3D" id="3.40.50.2000">
    <property type="entry name" value="Glycogen Phosphorylase B"/>
    <property type="match status" value="1"/>
</dbReference>
<evidence type="ECO:0000256" key="2">
    <source>
        <dbReference type="ARBA" id="ARBA00006739"/>
    </source>
</evidence>
<feature type="domain" description="WsaF N-terminal" evidence="6">
    <location>
        <begin position="625"/>
        <end position="752"/>
    </location>
</feature>
<feature type="domain" description="WsaF C-terminal" evidence="7">
    <location>
        <begin position="803"/>
        <end position="924"/>
    </location>
</feature>
<evidence type="ECO:0000259" key="7">
    <source>
        <dbReference type="Pfam" id="PF22772"/>
    </source>
</evidence>
<evidence type="ECO:0000313" key="9">
    <source>
        <dbReference type="Proteomes" id="UP000321379"/>
    </source>
</evidence>
<comment type="caution">
    <text evidence="8">The sequence shown here is derived from an EMBL/GenBank/DDBJ whole genome shotgun (WGS) entry which is preliminary data.</text>
</comment>
<proteinExistence type="inferred from homology"/>
<reference evidence="8 9" key="1">
    <citation type="submission" date="2019-08" db="EMBL/GenBank/DDBJ databases">
        <title>Bacterial whole genome sequence for Glaciihabitans sp. CHu50b-6-2.</title>
        <authorList>
            <person name="Jin L."/>
        </authorList>
    </citation>
    <scope>NUCLEOTIDE SEQUENCE [LARGE SCALE GENOMIC DNA]</scope>
    <source>
        <strain evidence="8 9">CHu50b-6-2</strain>
    </source>
</reference>
<sequence>MNRAKAFLRKVALRLFPANSRSRRLLAAFYWTYKGGSEAFAKALRDRPLYRGKRSGLRTYAAWRRQERKISTASNDLAMATSFAVIIERDGPRADVAVAATVRSVQRQIGTRATVFPVSSGISMADALAPVSQDFVLFLKAGSLLASGALTEIAKLHRVDPALKLIGFDSDERGPLGMVRNPRFRPEWSPEMLLGVNYFGRAFAIKRNALLATGAAVVSDRGIWRVLLASRLESRVVGRLPRVLLTEPAGQAAPLTVDDAEMVRAVLEELGEKTEVTIDSGDVARVRFLPDQWPSVSVVIPTRHSRANLGRLLPSLASTDYPRFDVRVVDNGGHTTENDEWYSANSHGLSLAVDWWVESPFNYSRVNNHGARSTDGEIILFLNDDTQIVDPGWLREMVGALLREGVGTVGVQHRQAEGLIQHGGVLVGPGGFADNLFSGMRPGSDTLIGPTSWYRNALAVTGACVAVRRTDFERVGGLDERFILTGSDVVLGLDQVIQGRRNVVLPFDLVRHFESLTRGTAIPPEDFYASYFRYHPWLQNGDPYSSPSVSRLSARPTFNNRKDVAPVRLALEAVGRVFANLAQSSGISSEANSLMYKASISSAEVDAVHALHAENADFREIRTVNWFVPDIDMPFFGGLNTAFRLADKLARDHGVANRFVMMAARNEAYVAGALAAAFPGLAGSELFFYDGSDGEIATIPPADAAVATLWLTAAHVAKAPGVKRKFYLMQDYEPGFYPASTMFAMAEESYRLGLYGICNTVSMHKIYTESYEGEAMYFTPAVDQSIYNAVDRREKGDDEPVTIFAYARDHFRNCWELVFAALSEIKRIHGDGVRIVAAGARYLPESADFIDMGLLDYRATGALYRETDIGVTMQISRHPSYLPLELMSSGVAMVAPDSHWFRWLFRGGKNSVLTRRTYDDLVNNIDLLIRDKDLRQSVSRESLATIASDHSDWDVALDGVFGYMVNPQN</sequence>
<keyword evidence="4 8" id="KW-0808">Transferase</keyword>
<dbReference type="InterPro" id="IPR048510">
    <property type="entry name" value="WsaF_N"/>
</dbReference>
<dbReference type="PANTHER" id="PTHR43179">
    <property type="entry name" value="RHAMNOSYLTRANSFERASE WBBL"/>
    <property type="match status" value="1"/>
</dbReference>
<name>A0A5C8UKF5_9MICO</name>
<organism evidence="8 9">
    <name type="scientific">Lacisediminihabitans profunda</name>
    <dbReference type="NCBI Taxonomy" id="2594790"/>
    <lineage>
        <taxon>Bacteria</taxon>
        <taxon>Bacillati</taxon>
        <taxon>Actinomycetota</taxon>
        <taxon>Actinomycetes</taxon>
        <taxon>Micrococcales</taxon>
        <taxon>Microbacteriaceae</taxon>
        <taxon>Lacisediminihabitans</taxon>
    </lineage>
</organism>
<dbReference type="Gene3D" id="3.40.50.11090">
    <property type="match status" value="1"/>
</dbReference>
<protein>
    <submittedName>
        <fullName evidence="8">Glycosyltransferase</fullName>
    </submittedName>
</protein>
<dbReference type="RefSeq" id="WP_147784958.1">
    <property type="nucleotide sequence ID" value="NZ_VRMG01000015.1"/>
</dbReference>
<keyword evidence="3" id="KW-0328">Glycosyltransferase</keyword>
<evidence type="ECO:0000313" key="8">
    <source>
        <dbReference type="EMBL" id="TXN28244.1"/>
    </source>
</evidence>
<dbReference type="Gene3D" id="3.90.550.10">
    <property type="entry name" value="Spore Coat Polysaccharide Biosynthesis Protein SpsA, Chain A"/>
    <property type="match status" value="1"/>
</dbReference>